<dbReference type="GO" id="GO:0008017">
    <property type="term" value="F:microtubule binding"/>
    <property type="evidence" value="ECO:0007669"/>
    <property type="project" value="TreeGrafter"/>
</dbReference>
<dbReference type="InterPro" id="IPR038844">
    <property type="entry name" value="CFAP157"/>
</dbReference>
<dbReference type="GO" id="GO:0036064">
    <property type="term" value="C:ciliary basal body"/>
    <property type="evidence" value="ECO:0007669"/>
    <property type="project" value="TreeGrafter"/>
</dbReference>
<feature type="region of interest" description="Disordered" evidence="8">
    <location>
        <begin position="586"/>
        <end position="625"/>
    </location>
</feature>
<reference evidence="9" key="1">
    <citation type="submission" date="2021-02" db="EMBL/GenBank/DDBJ databases">
        <authorList>
            <person name="Palmer J.M."/>
        </authorList>
    </citation>
    <scope>NUCLEOTIDE SEQUENCE</scope>
    <source>
        <strain evidence="9">SCRP734</strain>
    </source>
</reference>
<feature type="compositionally biased region" description="Polar residues" evidence="8">
    <location>
        <begin position="602"/>
        <end position="612"/>
    </location>
</feature>
<dbReference type="PANTHER" id="PTHR31954">
    <property type="entry name" value="CILIA- AND FLAGELLA-ASSOCIATED PROTEIN 157"/>
    <property type="match status" value="1"/>
</dbReference>
<evidence type="ECO:0000256" key="2">
    <source>
        <dbReference type="ARBA" id="ARBA00010841"/>
    </source>
</evidence>
<proteinExistence type="inferred from homology"/>
<comment type="caution">
    <text evidence="9">The sequence shown here is derived from an EMBL/GenBank/DDBJ whole genome shotgun (WGS) entry which is preliminary data.</text>
</comment>
<keyword evidence="4 7" id="KW-0175">Coiled coil</keyword>
<dbReference type="EMBL" id="JAGDFM010000262">
    <property type="protein sequence ID" value="KAG7381105.1"/>
    <property type="molecule type" value="Genomic_DNA"/>
</dbReference>
<evidence type="ECO:0000256" key="7">
    <source>
        <dbReference type="SAM" id="Coils"/>
    </source>
</evidence>
<evidence type="ECO:0000256" key="4">
    <source>
        <dbReference type="ARBA" id="ARBA00023054"/>
    </source>
</evidence>
<feature type="region of interest" description="Disordered" evidence="8">
    <location>
        <begin position="547"/>
        <end position="566"/>
    </location>
</feature>
<evidence type="ECO:0000256" key="6">
    <source>
        <dbReference type="ARBA" id="ARBA00023273"/>
    </source>
</evidence>
<keyword evidence="6" id="KW-0966">Cell projection</keyword>
<accession>A0A8T1VIN2</accession>
<feature type="compositionally biased region" description="Basic and acidic residues" evidence="8">
    <location>
        <begin position="391"/>
        <end position="401"/>
    </location>
</feature>
<evidence type="ECO:0000256" key="8">
    <source>
        <dbReference type="SAM" id="MobiDB-lite"/>
    </source>
</evidence>
<evidence type="ECO:0000256" key="1">
    <source>
        <dbReference type="ARBA" id="ARBA00004138"/>
    </source>
</evidence>
<organism evidence="9 10">
    <name type="scientific">Phytophthora pseudosyringae</name>
    <dbReference type="NCBI Taxonomy" id="221518"/>
    <lineage>
        <taxon>Eukaryota</taxon>
        <taxon>Sar</taxon>
        <taxon>Stramenopiles</taxon>
        <taxon>Oomycota</taxon>
        <taxon>Peronosporomycetes</taxon>
        <taxon>Peronosporales</taxon>
        <taxon>Peronosporaceae</taxon>
        <taxon>Phytophthora</taxon>
    </lineage>
</organism>
<evidence type="ECO:0000313" key="10">
    <source>
        <dbReference type="Proteomes" id="UP000694044"/>
    </source>
</evidence>
<protein>
    <recommendedName>
        <fullName evidence="3">Cilia- and flagella-associated protein 157</fullName>
    </recommendedName>
</protein>
<evidence type="ECO:0000313" key="9">
    <source>
        <dbReference type="EMBL" id="KAG7381105.1"/>
    </source>
</evidence>
<gene>
    <name evidence="9" type="ORF">PHYPSEUDO_006481</name>
</gene>
<dbReference type="AlphaFoldDB" id="A0A8T1VIN2"/>
<dbReference type="Proteomes" id="UP000694044">
    <property type="component" value="Unassembled WGS sequence"/>
</dbReference>
<feature type="coiled-coil region" evidence="7">
    <location>
        <begin position="242"/>
        <end position="276"/>
    </location>
</feature>
<feature type="coiled-coil region" evidence="7">
    <location>
        <begin position="63"/>
        <end position="122"/>
    </location>
</feature>
<comment type="subcellular location">
    <subcellularLocation>
        <location evidence="1">Cell projection</location>
        <location evidence="1">Cilium</location>
    </subcellularLocation>
</comment>
<dbReference type="OrthoDB" id="166611at2759"/>
<comment type="similarity">
    <text evidence="2">Belongs to the CFAP157 family.</text>
</comment>
<name>A0A8T1VIN2_9STRA</name>
<keyword evidence="10" id="KW-1185">Reference proteome</keyword>
<evidence type="ECO:0000256" key="5">
    <source>
        <dbReference type="ARBA" id="ARBA00023069"/>
    </source>
</evidence>
<evidence type="ECO:0000256" key="3">
    <source>
        <dbReference type="ARBA" id="ARBA00014087"/>
    </source>
</evidence>
<keyword evidence="5" id="KW-0969">Cilium</keyword>
<sequence length="661" mass="74011">MDPATGNTAALGEPIGENAGGVSPLTHSILSQAVLDAIGHTDPKLAFDMMLVNEHLTAQAAANRSLKEEVAFLKQTLAKQTHEQSEMFHYFHDKTDEHMARIAELEKTLADEKEENEKRLASSQETLVSEQCERASEQVKAQEEVETLKEELRQVLAFAAVKHEMEAYTRALETKLDAQRAAFQTQVQDLERNNLLEQARTKQELLGRMQAAKAELMLRTNDQVASTTHRTLLENEHFTQELAFQSRETEKLLERLDETQQEVSKLRAQNKVLEATEQVMAKKNRYYQKVLAKLQQPKVSDGSSAVQLQISTTGENNVDEGTKVTFALPESANVLTNSDEEKEKRVEVEAQLQRALEWLRVFQRERQFLLARQDEVIQFLYRSLDEAAEARRSKSCRRTEKTMTNLPQETADPVDSANTSEASRRVEELIQLAPSTTTMDAFGRRVLVPRPALDELSSEDAHEVLLFLLEKLHLYQVRIAAVYPNSNVRGASGSSPTSPIKHMLERQLGVELPLIATPANSSPSPSSLKQKRRIFAHVAAAVDTGNTEWLGSPRSKAAVHPQTEHSQVPLNPQLLAMATNNFNFLGQSPAQKSPTKRRYQQLHHSSFGKNPITSPPRKAQSQIQPLIPWSKDEVLTPWAGTASAASIALWDPSKEAEGDKH</sequence>
<feature type="region of interest" description="Disordered" evidence="8">
    <location>
        <begin position="391"/>
        <end position="420"/>
    </location>
</feature>
<dbReference type="PANTHER" id="PTHR31954:SF1">
    <property type="entry name" value="CILIA- AND FLAGELLA-ASSOCIATED PROTEIN 157"/>
    <property type="match status" value="1"/>
</dbReference>